<reference evidence="2 3" key="1">
    <citation type="submission" date="2018-05" db="EMBL/GenBank/DDBJ databases">
        <title>Micromonosporas from Atacama Desert.</title>
        <authorList>
            <person name="Carro L."/>
            <person name="Golinska P."/>
            <person name="Klenk H.-P."/>
            <person name="Goodfellow M."/>
        </authorList>
    </citation>
    <scope>NUCLEOTIDE SEQUENCE [LARGE SCALE GENOMIC DNA]</scope>
    <source>
        <strain evidence="2 3">4G51</strain>
    </source>
</reference>
<evidence type="ECO:0000256" key="1">
    <source>
        <dbReference type="SAM" id="MobiDB-lite"/>
    </source>
</evidence>
<dbReference type="OrthoDB" id="3439521at2"/>
<dbReference type="AlphaFoldDB" id="A0A317DNP5"/>
<comment type="caution">
    <text evidence="2">The sequence shown here is derived from an EMBL/GenBank/DDBJ whole genome shotgun (WGS) entry which is preliminary data.</text>
</comment>
<evidence type="ECO:0000313" key="3">
    <source>
        <dbReference type="Proteomes" id="UP000246050"/>
    </source>
</evidence>
<proteinExistence type="predicted"/>
<protein>
    <submittedName>
        <fullName evidence="2">Uncharacterized protein</fullName>
    </submittedName>
</protein>
<feature type="region of interest" description="Disordered" evidence="1">
    <location>
        <begin position="363"/>
        <end position="382"/>
    </location>
</feature>
<gene>
    <name evidence="2" type="ORF">DKT69_16595</name>
</gene>
<dbReference type="RefSeq" id="WP_109802446.1">
    <property type="nucleotide sequence ID" value="NZ_QGKS01000235.1"/>
</dbReference>
<evidence type="ECO:0000313" key="2">
    <source>
        <dbReference type="EMBL" id="PWR14403.1"/>
    </source>
</evidence>
<dbReference type="Proteomes" id="UP000246050">
    <property type="component" value="Unassembled WGS sequence"/>
</dbReference>
<organism evidence="2 3">
    <name type="scientific">Micromonospora sicca</name>
    <dbReference type="NCBI Taxonomy" id="2202420"/>
    <lineage>
        <taxon>Bacteria</taxon>
        <taxon>Bacillati</taxon>
        <taxon>Actinomycetota</taxon>
        <taxon>Actinomycetes</taxon>
        <taxon>Micromonosporales</taxon>
        <taxon>Micromonosporaceae</taxon>
        <taxon>Micromonospora</taxon>
    </lineage>
</organism>
<name>A0A317DNP5_9ACTN</name>
<dbReference type="EMBL" id="QGKS01000235">
    <property type="protein sequence ID" value="PWR14403.1"/>
    <property type="molecule type" value="Genomic_DNA"/>
</dbReference>
<accession>A0A317DNP5</accession>
<sequence>MAAPLVWLLRAAGQQPWQRLVSALGDRLDEVARSAPQLPAELFDAMLASGRPQLIEAMARSVDPTADRHADLRQRLAATGNAEVASRAISFWGLRDRRAVFAAGRPDDPAWAGLVTTMLTVTKPDQVRATVVSPFPGLITHAFAVSGKELTRAELLRGLLSVVDAGASLDDPVLLSIAERAGTSLGIDRASLARLVAEAEGTAGAIEELRDQADVDQLGLRSELDWDQILAAHGSEPFREEATILLARRPDCPEDVHLALFATHPLAVVTAARHSVLLLAAPLPARHTTAVAKRRADEAVKAGLPADALLRASPAPVVLEALHRHRVVLEELRTLVADRLGADADRWRVLRARLKGHRGSSVDLLTEEPTGRPPTAWPDAKPIPDVCERKTVNGIRAAFLALLDAAPTDTHLALFDHVDDHTIFDLLSRGQWRDEWLDAALASPNPALRRSLSTRRDLDAAAIDRLATCDDPVVNNQLFRATNLSWHLRKRILSQRPFGNTGSLPLDPALREHLLAYRGGSGLSPYHARDAIDCVDLDLQLHIPRYRLVYGEIPQLRLVVNLWRRHGRAAVDKLLAVTNGPATFQGRLLSAAVIKRVAGPEPEMLSRLEDEVTRGETVAAQLALLHGVTSPSSASLRETHDWNWKAIRDEHAERPFPDDILAALCTRPGCPQWFRTAFATTLEAGLNRGEPPADLLAQIPVDREAVPKLIAAGQLSWSDVFAHGRPAAQALTMLTLVKDEGQQEGLAALRLAIESTVDDNPEAWVLAAHMLPDFAGSVAELLFTATAATG</sequence>